<evidence type="ECO:0000313" key="2">
    <source>
        <dbReference type="EMBL" id="CAF3720377.1"/>
    </source>
</evidence>
<accession>A0A818W511</accession>
<dbReference type="Proteomes" id="UP000663865">
    <property type="component" value="Unassembled WGS sequence"/>
</dbReference>
<evidence type="ECO:0000313" key="3">
    <source>
        <dbReference type="Proteomes" id="UP000663865"/>
    </source>
</evidence>
<evidence type="ECO:0000256" key="1">
    <source>
        <dbReference type="SAM" id="MobiDB-lite"/>
    </source>
</evidence>
<name>A0A818W511_9BILA</name>
<dbReference type="EMBL" id="CAJNYV010005045">
    <property type="protein sequence ID" value="CAF3720377.1"/>
    <property type="molecule type" value="Genomic_DNA"/>
</dbReference>
<feature type="region of interest" description="Disordered" evidence="1">
    <location>
        <begin position="1"/>
        <end position="22"/>
    </location>
</feature>
<organism evidence="2 3">
    <name type="scientific">Rotaria socialis</name>
    <dbReference type="NCBI Taxonomy" id="392032"/>
    <lineage>
        <taxon>Eukaryota</taxon>
        <taxon>Metazoa</taxon>
        <taxon>Spiralia</taxon>
        <taxon>Gnathifera</taxon>
        <taxon>Rotifera</taxon>
        <taxon>Eurotatoria</taxon>
        <taxon>Bdelloidea</taxon>
        <taxon>Philodinida</taxon>
        <taxon>Philodinidae</taxon>
        <taxon>Rotaria</taxon>
    </lineage>
</organism>
<protein>
    <submittedName>
        <fullName evidence="2">Uncharacterized protein</fullName>
    </submittedName>
</protein>
<proteinExistence type="predicted"/>
<sequence length="57" mass="6350">MLTLENKAIAKRGRPSGDVDQLQRAKVSKGGVGALTTIPLKVIQCDKLYRPFPNIWR</sequence>
<feature type="non-terminal residue" evidence="2">
    <location>
        <position position="57"/>
    </location>
</feature>
<comment type="caution">
    <text evidence="2">The sequence shown here is derived from an EMBL/GenBank/DDBJ whole genome shotgun (WGS) entry which is preliminary data.</text>
</comment>
<gene>
    <name evidence="2" type="ORF">KIK155_LOCUS27942</name>
</gene>
<reference evidence="2" key="1">
    <citation type="submission" date="2021-02" db="EMBL/GenBank/DDBJ databases">
        <authorList>
            <person name="Nowell W R."/>
        </authorList>
    </citation>
    <scope>NUCLEOTIDE SEQUENCE</scope>
</reference>
<dbReference type="AlphaFoldDB" id="A0A818W511"/>